<keyword evidence="8" id="KW-1185">Reference proteome</keyword>
<evidence type="ECO:0000256" key="4">
    <source>
        <dbReference type="ARBA" id="ARBA00022989"/>
    </source>
</evidence>
<feature type="transmembrane region" description="Helical" evidence="6">
    <location>
        <begin position="349"/>
        <end position="366"/>
    </location>
</feature>
<feature type="transmembrane region" description="Helical" evidence="6">
    <location>
        <begin position="260"/>
        <end position="283"/>
    </location>
</feature>
<keyword evidence="4 6" id="KW-1133">Transmembrane helix</keyword>
<evidence type="ECO:0000256" key="3">
    <source>
        <dbReference type="ARBA" id="ARBA00022692"/>
    </source>
</evidence>
<sequence length="378" mass="40651">MNQETWAETVNRKIRARENAAHKPLFTFSLQYDPAKKGGGWWVPLLSIASALLLCAMFIWANGMNPFTVYAKMAKGAFGSSFGISETLVKAIPLLLCGLGVAVAYRISVWNIGAEGQLIAGAIAATAVTVYWPDLPGALYIPVMVAAGIAAGAVWGLLTALPRTYFGVNELITSLMLNYVALLLLDYFVFGPWRDPEGFNFPGTPIFSLDQQLMTFSGTRLHYGLIFALAAVVLFSLLYSKSRWGYEMKLLGANPLAAKYAGISVNRHILLVMLISGGLAGLAGMSEVSGVSHRLMYGISPGYGYTAIIVAWLAKLNPWWMIVTSLFVGGLIVGGYSVQTIGLPSSMSLMLQGAILICLIGGEMLGKYRLVRRGGSGK</sequence>
<dbReference type="RefSeq" id="WP_119600504.1">
    <property type="nucleotide sequence ID" value="NZ_QXQA01000009.1"/>
</dbReference>
<comment type="subcellular location">
    <subcellularLocation>
        <location evidence="1">Cell membrane</location>
        <topology evidence="1">Multi-pass membrane protein</topology>
    </subcellularLocation>
</comment>
<evidence type="ECO:0000256" key="5">
    <source>
        <dbReference type="ARBA" id="ARBA00023136"/>
    </source>
</evidence>
<evidence type="ECO:0000313" key="8">
    <source>
        <dbReference type="Proteomes" id="UP000266482"/>
    </source>
</evidence>
<organism evidence="7 8">
    <name type="scientific">Paenibacillus nanensis</name>
    <dbReference type="NCBI Taxonomy" id="393251"/>
    <lineage>
        <taxon>Bacteria</taxon>
        <taxon>Bacillati</taxon>
        <taxon>Bacillota</taxon>
        <taxon>Bacilli</taxon>
        <taxon>Bacillales</taxon>
        <taxon>Paenibacillaceae</taxon>
        <taxon>Paenibacillus</taxon>
    </lineage>
</organism>
<evidence type="ECO:0000256" key="6">
    <source>
        <dbReference type="SAM" id="Phobius"/>
    </source>
</evidence>
<dbReference type="OrthoDB" id="45037at2"/>
<feature type="transmembrane region" description="Helical" evidence="6">
    <location>
        <begin position="319"/>
        <end position="337"/>
    </location>
</feature>
<keyword evidence="3 6" id="KW-0812">Transmembrane</keyword>
<feature type="transmembrane region" description="Helical" evidence="6">
    <location>
        <begin position="41"/>
        <end position="61"/>
    </location>
</feature>
<feature type="transmembrane region" description="Helical" evidence="6">
    <location>
        <begin position="221"/>
        <end position="239"/>
    </location>
</feature>
<evidence type="ECO:0000256" key="1">
    <source>
        <dbReference type="ARBA" id="ARBA00004651"/>
    </source>
</evidence>
<accession>A0A3A1V2B1</accession>
<protein>
    <submittedName>
        <fullName evidence="7">ABC transporter permease</fullName>
    </submittedName>
</protein>
<reference evidence="7 8" key="1">
    <citation type="submission" date="2018-09" db="EMBL/GenBank/DDBJ databases">
        <title>Paenibacillus aracenensis nov. sp. isolated from a cave in southern Spain.</title>
        <authorList>
            <person name="Jurado V."/>
            <person name="Gutierrez-Patricio S."/>
            <person name="Gonzalez-Pimentel J.L."/>
            <person name="Miller A.Z."/>
            <person name="Laiz L."/>
            <person name="Saiz-Jimenez C."/>
        </authorList>
    </citation>
    <scope>NUCLEOTIDE SEQUENCE [LARGE SCALE GENOMIC DNA]</scope>
    <source>
        <strain evidence="7 8">DSM 22867</strain>
    </source>
</reference>
<dbReference type="PANTHER" id="PTHR47089">
    <property type="entry name" value="ABC TRANSPORTER, PERMEASE PROTEIN"/>
    <property type="match status" value="1"/>
</dbReference>
<feature type="transmembrane region" description="Helical" evidence="6">
    <location>
        <begin position="138"/>
        <end position="159"/>
    </location>
</feature>
<dbReference type="GO" id="GO:0022857">
    <property type="term" value="F:transmembrane transporter activity"/>
    <property type="evidence" value="ECO:0007669"/>
    <property type="project" value="InterPro"/>
</dbReference>
<feature type="transmembrane region" description="Helical" evidence="6">
    <location>
        <begin position="295"/>
        <end position="314"/>
    </location>
</feature>
<comment type="caution">
    <text evidence="7">The sequence shown here is derived from an EMBL/GenBank/DDBJ whole genome shotgun (WGS) entry which is preliminary data.</text>
</comment>
<name>A0A3A1V2B1_9BACL</name>
<feature type="transmembrane region" description="Helical" evidence="6">
    <location>
        <begin position="171"/>
        <end position="190"/>
    </location>
</feature>
<dbReference type="AlphaFoldDB" id="A0A3A1V2B1"/>
<proteinExistence type="predicted"/>
<dbReference type="Proteomes" id="UP000266482">
    <property type="component" value="Unassembled WGS sequence"/>
</dbReference>
<dbReference type="Pfam" id="PF02653">
    <property type="entry name" value="BPD_transp_2"/>
    <property type="match status" value="1"/>
</dbReference>
<evidence type="ECO:0000256" key="2">
    <source>
        <dbReference type="ARBA" id="ARBA00022475"/>
    </source>
</evidence>
<dbReference type="InterPro" id="IPR001851">
    <property type="entry name" value="ABC_transp_permease"/>
</dbReference>
<evidence type="ECO:0000313" key="7">
    <source>
        <dbReference type="EMBL" id="RIX51720.1"/>
    </source>
</evidence>
<dbReference type="GO" id="GO:0005886">
    <property type="term" value="C:plasma membrane"/>
    <property type="evidence" value="ECO:0007669"/>
    <property type="project" value="UniProtKB-SubCell"/>
</dbReference>
<feature type="transmembrane region" description="Helical" evidence="6">
    <location>
        <begin position="112"/>
        <end position="132"/>
    </location>
</feature>
<dbReference type="PANTHER" id="PTHR47089:SF1">
    <property type="entry name" value="GUANOSINE ABC TRANSPORTER PERMEASE PROTEIN NUPP"/>
    <property type="match status" value="1"/>
</dbReference>
<feature type="transmembrane region" description="Helical" evidence="6">
    <location>
        <begin position="81"/>
        <end position="105"/>
    </location>
</feature>
<keyword evidence="2" id="KW-1003">Cell membrane</keyword>
<dbReference type="CDD" id="cd06580">
    <property type="entry name" value="TM_PBP1_transp_TpRbsC_like"/>
    <property type="match status" value="1"/>
</dbReference>
<keyword evidence="5 6" id="KW-0472">Membrane</keyword>
<gene>
    <name evidence="7" type="ORF">D3P08_14965</name>
</gene>
<dbReference type="EMBL" id="QXQA01000009">
    <property type="protein sequence ID" value="RIX51720.1"/>
    <property type="molecule type" value="Genomic_DNA"/>
</dbReference>